<gene>
    <name evidence="1" type="ORF">BLL52_0168</name>
</gene>
<evidence type="ECO:0000313" key="1">
    <source>
        <dbReference type="EMBL" id="OLP08561.1"/>
    </source>
</evidence>
<dbReference type="EMBL" id="MSYM01000001">
    <property type="protein sequence ID" value="OLP08561.1"/>
    <property type="molecule type" value="Genomic_DNA"/>
</dbReference>
<protein>
    <submittedName>
        <fullName evidence="1">Uncharacterized protein</fullName>
    </submittedName>
</protein>
<comment type="caution">
    <text evidence="1">The sequence shown here is derived from an EMBL/GenBank/DDBJ whole genome shotgun (WGS) entry which is preliminary data.</text>
</comment>
<sequence length="47" mass="5218">MIVQTGGIWLMVYQQYWQITSAAPTKAACERGLEITNHAARLAAIKI</sequence>
<keyword evidence="2" id="KW-1185">Reference proteome</keyword>
<proteinExistence type="predicted"/>
<name>A0A1Q8YKG4_9BURK</name>
<evidence type="ECO:0000313" key="2">
    <source>
        <dbReference type="Proteomes" id="UP000185911"/>
    </source>
</evidence>
<organism evidence="1 2">
    <name type="scientific">Rhodoferax antarcticus ANT.BR</name>
    <dbReference type="NCBI Taxonomy" id="1111071"/>
    <lineage>
        <taxon>Bacteria</taxon>
        <taxon>Pseudomonadati</taxon>
        <taxon>Pseudomonadota</taxon>
        <taxon>Betaproteobacteria</taxon>
        <taxon>Burkholderiales</taxon>
        <taxon>Comamonadaceae</taxon>
        <taxon>Rhodoferax</taxon>
    </lineage>
</organism>
<dbReference type="Proteomes" id="UP000185911">
    <property type="component" value="Unassembled WGS sequence"/>
</dbReference>
<dbReference type="AlphaFoldDB" id="A0A1Q8YKG4"/>
<accession>A0A1Q8YKG4</accession>
<reference evidence="1 2" key="1">
    <citation type="submission" date="2017-01" db="EMBL/GenBank/DDBJ databases">
        <title>Genome sequence of Rhodoferax antarcticus ANT.BR, a psychrophilic purple nonsulfur bacterium from an Antarctic microbial mat.</title>
        <authorList>
            <person name="Baker J."/>
            <person name="Riester C."/>
            <person name="Skinner B."/>
            <person name="Newell A."/>
            <person name="Swingley W."/>
            <person name="Madigan M."/>
            <person name="Jung D."/>
            <person name="Asao M."/>
            <person name="Chen M."/>
            <person name="Loughlin P."/>
            <person name="Pan H."/>
            <person name="Lin S."/>
            <person name="Li N."/>
            <person name="Shaw J."/>
            <person name="Prado M."/>
            <person name="Sherman C."/>
            <person name="Li X."/>
            <person name="Tang J."/>
            <person name="Blankenship R."/>
            <person name="Zhao T."/>
            <person name="Touchman J."/>
            <person name="Sattley M."/>
        </authorList>
    </citation>
    <scope>NUCLEOTIDE SEQUENCE [LARGE SCALE GENOMIC DNA]</scope>
    <source>
        <strain evidence="1 2">ANT.BR</strain>
    </source>
</reference>